<dbReference type="EMBL" id="JANAWD010000864">
    <property type="protein sequence ID" value="KAJ3475394.1"/>
    <property type="molecule type" value="Genomic_DNA"/>
</dbReference>
<reference evidence="4" key="1">
    <citation type="submission" date="2022-07" db="EMBL/GenBank/DDBJ databases">
        <title>Genome Sequence of Physisporinus lineatus.</title>
        <authorList>
            <person name="Buettner E."/>
        </authorList>
    </citation>
    <scope>NUCLEOTIDE SEQUENCE</scope>
    <source>
        <strain evidence="4">VT162</strain>
    </source>
</reference>
<dbReference type="InterPro" id="IPR013087">
    <property type="entry name" value="Znf_C2H2_type"/>
</dbReference>
<sequence>MPLPRRAHHSHTYLCHAEGCGRTFRNRSGLTKHFNTFHLASPSPPPSPPASFRDRQNLDPIFEDLQEAIGEIFPHHEATDFSEFEGRDSHSLYVDTHPLLNGIPCSKEGIGLSQDAQPTPRTASSCNDWSPFQNRLEFEMADWIFRKTQMPRSDINFLMDAFAAFGYPHGQQPPFANHDDLHQVLDSITLGDAPWHSFSAQYTGEIPETNPPSWMTAQYDIWTRDIRTLAQNILANPDFRTEFHSAPYPNWAWRQADLISEDPTTKGSMFCPIILGSDKTTVSVATGNTEYYPLYMSLGSVYNNVRRAHRNAVSLVGFLAIPKADRKDAKSPHFRRFRRQLFHASLSAILQPLKAAMTTPEVTLCPDGHFRRVIYGLGPYIADYPEQVLVACVVQGWCPICPRPPKDFEKDSEGVGGQRSKEYTESLIEGGFDFKTLWDDWGIISDIIPFTNDFPRANIHELLSGDLLHQVIKGAFKDHLVTWLGEYLTLTHGEAQAKELLDEIDRRIAAAPSFPGLHRFPHGRNFKQWTGDDSKGLMKVYLPAIVGLVPDEMVQAIAAFMEFCYIARRSIFTDKTILQLEEALAKFHKHREIFRTTGVRKDFYPPRQHSLVHYPRHIREFGAPNGLCSSITESKHIKAIKEPYRRSSRFEALGQMLLINQRLDKLAAARVDFEDRGMLHGSLFMSTVATYNAQGDTSGESLMHQPQQAGYNEDMEESSESEEDSDREEQADKESTKGNDATGSSQGAWAVVEGPRVEVSVKLARRRIYRLPTNLRSLGNHFDIPHLENLAAILVHNQLHPQTPLNAHDPPPSDIQITKPVSVFASAVSTFYAPSDLSGINGMHRERIRTTKSWRSGASRYDCVFIEKDRSLPGFRGLHAARVRLFLSFVFQDVSYPCALVEWFTPVGNEPDPLTGLWVVEPDFEPNGRRSCELVHLDTVIRSAHLIGVYGPTSLPRSLRFSDSLDAFKAFYVNKYADHHAHEIAF</sequence>
<dbReference type="InterPro" id="IPR041078">
    <property type="entry name" value="Plavaka"/>
</dbReference>
<dbReference type="PROSITE" id="PS50157">
    <property type="entry name" value="ZINC_FINGER_C2H2_2"/>
    <property type="match status" value="1"/>
</dbReference>
<feature type="domain" description="C2H2-type" evidence="3">
    <location>
        <begin position="13"/>
        <end position="43"/>
    </location>
</feature>
<gene>
    <name evidence="4" type="ORF">NLI96_g11864</name>
</gene>
<keyword evidence="1" id="KW-0862">Zinc</keyword>
<feature type="compositionally biased region" description="Polar residues" evidence="2">
    <location>
        <begin position="695"/>
        <end position="710"/>
    </location>
</feature>
<evidence type="ECO:0000259" key="3">
    <source>
        <dbReference type="PROSITE" id="PS50157"/>
    </source>
</evidence>
<dbReference type="AlphaFoldDB" id="A0AAD5YCY5"/>
<keyword evidence="1" id="KW-0863">Zinc-finger</keyword>
<dbReference type="PROSITE" id="PS00028">
    <property type="entry name" value="ZINC_FINGER_C2H2_1"/>
    <property type="match status" value="1"/>
</dbReference>
<feature type="compositionally biased region" description="Basic and acidic residues" evidence="2">
    <location>
        <begin position="728"/>
        <end position="737"/>
    </location>
</feature>
<organism evidence="4 5">
    <name type="scientific">Meripilus lineatus</name>
    <dbReference type="NCBI Taxonomy" id="2056292"/>
    <lineage>
        <taxon>Eukaryota</taxon>
        <taxon>Fungi</taxon>
        <taxon>Dikarya</taxon>
        <taxon>Basidiomycota</taxon>
        <taxon>Agaricomycotina</taxon>
        <taxon>Agaricomycetes</taxon>
        <taxon>Polyporales</taxon>
        <taxon>Meripilaceae</taxon>
        <taxon>Meripilus</taxon>
    </lineage>
</organism>
<dbReference type="Proteomes" id="UP001212997">
    <property type="component" value="Unassembled WGS sequence"/>
</dbReference>
<evidence type="ECO:0000256" key="2">
    <source>
        <dbReference type="SAM" id="MobiDB-lite"/>
    </source>
</evidence>
<feature type="compositionally biased region" description="Polar residues" evidence="2">
    <location>
        <begin position="738"/>
        <end position="747"/>
    </location>
</feature>
<protein>
    <recommendedName>
        <fullName evidence="3">C2H2-type domain-containing protein</fullName>
    </recommendedName>
</protein>
<keyword evidence="1" id="KW-0479">Metal-binding</keyword>
<evidence type="ECO:0000313" key="5">
    <source>
        <dbReference type="Proteomes" id="UP001212997"/>
    </source>
</evidence>
<dbReference type="GO" id="GO:0008270">
    <property type="term" value="F:zinc ion binding"/>
    <property type="evidence" value="ECO:0007669"/>
    <property type="project" value="UniProtKB-KW"/>
</dbReference>
<dbReference type="Pfam" id="PF18759">
    <property type="entry name" value="Plavaka"/>
    <property type="match status" value="1"/>
</dbReference>
<feature type="region of interest" description="Disordered" evidence="2">
    <location>
        <begin position="695"/>
        <end position="749"/>
    </location>
</feature>
<name>A0AAD5YCY5_9APHY</name>
<keyword evidence="5" id="KW-1185">Reference proteome</keyword>
<evidence type="ECO:0000256" key="1">
    <source>
        <dbReference type="PROSITE-ProRule" id="PRU00042"/>
    </source>
</evidence>
<feature type="compositionally biased region" description="Acidic residues" evidence="2">
    <location>
        <begin position="713"/>
        <end position="727"/>
    </location>
</feature>
<proteinExistence type="predicted"/>
<comment type="caution">
    <text evidence="4">The sequence shown here is derived from an EMBL/GenBank/DDBJ whole genome shotgun (WGS) entry which is preliminary data.</text>
</comment>
<accession>A0AAD5YCY5</accession>
<evidence type="ECO:0000313" key="4">
    <source>
        <dbReference type="EMBL" id="KAJ3475394.1"/>
    </source>
</evidence>